<proteinExistence type="predicted"/>
<accession>A0A5M3N4K6</accession>
<dbReference type="KEGG" id="cput:CONPUDRAFT_80230"/>
<dbReference type="Proteomes" id="UP000053558">
    <property type="component" value="Unassembled WGS sequence"/>
</dbReference>
<evidence type="ECO:0000313" key="2">
    <source>
        <dbReference type="Proteomes" id="UP000053558"/>
    </source>
</evidence>
<organism evidence="1 2">
    <name type="scientific">Coniophora puteana (strain RWD-64-598)</name>
    <name type="common">Brown rot fungus</name>
    <dbReference type="NCBI Taxonomy" id="741705"/>
    <lineage>
        <taxon>Eukaryota</taxon>
        <taxon>Fungi</taxon>
        <taxon>Dikarya</taxon>
        <taxon>Basidiomycota</taxon>
        <taxon>Agaricomycotina</taxon>
        <taxon>Agaricomycetes</taxon>
        <taxon>Agaricomycetidae</taxon>
        <taxon>Boletales</taxon>
        <taxon>Coniophorineae</taxon>
        <taxon>Coniophoraceae</taxon>
        <taxon>Coniophora</taxon>
    </lineage>
</organism>
<keyword evidence="2" id="KW-1185">Reference proteome</keyword>
<sequence length="91" mass="10442">MAALDIWPWVRVYHCRLRHAIMLVHPRLDVHQPEVLLRLRSRVSLWLPSQGTRCSMTDTQPLIHTARYFESQLPTLVSAVASPVSQSTLSI</sequence>
<reference evidence="2" key="1">
    <citation type="journal article" date="2012" name="Science">
        <title>The Paleozoic origin of enzymatic lignin decomposition reconstructed from 31 fungal genomes.</title>
        <authorList>
            <person name="Floudas D."/>
            <person name="Binder M."/>
            <person name="Riley R."/>
            <person name="Barry K."/>
            <person name="Blanchette R.A."/>
            <person name="Henrissat B."/>
            <person name="Martinez A.T."/>
            <person name="Otillar R."/>
            <person name="Spatafora J.W."/>
            <person name="Yadav J.S."/>
            <person name="Aerts A."/>
            <person name="Benoit I."/>
            <person name="Boyd A."/>
            <person name="Carlson A."/>
            <person name="Copeland A."/>
            <person name="Coutinho P.M."/>
            <person name="de Vries R.P."/>
            <person name="Ferreira P."/>
            <person name="Findley K."/>
            <person name="Foster B."/>
            <person name="Gaskell J."/>
            <person name="Glotzer D."/>
            <person name="Gorecki P."/>
            <person name="Heitman J."/>
            <person name="Hesse C."/>
            <person name="Hori C."/>
            <person name="Igarashi K."/>
            <person name="Jurgens J.A."/>
            <person name="Kallen N."/>
            <person name="Kersten P."/>
            <person name="Kohler A."/>
            <person name="Kuees U."/>
            <person name="Kumar T.K.A."/>
            <person name="Kuo A."/>
            <person name="LaButti K."/>
            <person name="Larrondo L.F."/>
            <person name="Lindquist E."/>
            <person name="Ling A."/>
            <person name="Lombard V."/>
            <person name="Lucas S."/>
            <person name="Lundell T."/>
            <person name="Martin R."/>
            <person name="McLaughlin D.J."/>
            <person name="Morgenstern I."/>
            <person name="Morin E."/>
            <person name="Murat C."/>
            <person name="Nagy L.G."/>
            <person name="Nolan M."/>
            <person name="Ohm R.A."/>
            <person name="Patyshakuliyeva A."/>
            <person name="Rokas A."/>
            <person name="Ruiz-Duenas F.J."/>
            <person name="Sabat G."/>
            <person name="Salamov A."/>
            <person name="Samejima M."/>
            <person name="Schmutz J."/>
            <person name="Slot J.C."/>
            <person name="St John F."/>
            <person name="Stenlid J."/>
            <person name="Sun H."/>
            <person name="Sun S."/>
            <person name="Syed K."/>
            <person name="Tsang A."/>
            <person name="Wiebenga A."/>
            <person name="Young D."/>
            <person name="Pisabarro A."/>
            <person name="Eastwood D.C."/>
            <person name="Martin F."/>
            <person name="Cullen D."/>
            <person name="Grigoriev I.V."/>
            <person name="Hibbett D.S."/>
        </authorList>
    </citation>
    <scope>NUCLEOTIDE SEQUENCE [LARGE SCALE GENOMIC DNA]</scope>
    <source>
        <strain evidence="2">RWD-64-598 SS2</strain>
    </source>
</reference>
<gene>
    <name evidence="1" type="ORF">CONPUDRAFT_80230</name>
</gene>
<dbReference type="RefSeq" id="XP_007764351.1">
    <property type="nucleotide sequence ID" value="XM_007766161.1"/>
</dbReference>
<dbReference type="AlphaFoldDB" id="A0A5M3N4K6"/>
<evidence type="ECO:0000313" key="1">
    <source>
        <dbReference type="EMBL" id="EIW85841.1"/>
    </source>
</evidence>
<dbReference type="EMBL" id="JH711574">
    <property type="protein sequence ID" value="EIW85841.1"/>
    <property type="molecule type" value="Genomic_DNA"/>
</dbReference>
<dbReference type="GeneID" id="19210056"/>
<protein>
    <submittedName>
        <fullName evidence="1">Uncharacterized protein</fullName>
    </submittedName>
</protein>
<name>A0A5M3N4K6_CONPW</name>
<comment type="caution">
    <text evidence="1">The sequence shown here is derived from an EMBL/GenBank/DDBJ whole genome shotgun (WGS) entry which is preliminary data.</text>
</comment>